<dbReference type="PANTHER" id="PTHR37813:SF1">
    <property type="entry name" value="FELS-2 PROPHAGE PROTEIN"/>
    <property type="match status" value="1"/>
</dbReference>
<feature type="region of interest" description="Disordered" evidence="3">
    <location>
        <begin position="1095"/>
        <end position="1115"/>
    </location>
</feature>
<feature type="coiled-coil region" evidence="2">
    <location>
        <begin position="757"/>
        <end position="823"/>
    </location>
</feature>
<dbReference type="PANTHER" id="PTHR37813">
    <property type="entry name" value="FELS-2 PROPHAGE PROTEIN"/>
    <property type="match status" value="1"/>
</dbReference>
<dbReference type="RefSeq" id="WP_022747884.1">
    <property type="nucleotide sequence ID" value="NC_022571.1"/>
</dbReference>
<keyword evidence="2" id="KW-0175">Coiled coil</keyword>
<accession>U5MYG3</accession>
<evidence type="ECO:0000256" key="3">
    <source>
        <dbReference type="SAM" id="MobiDB-lite"/>
    </source>
</evidence>
<sequence length="1237" mass="132988">MAAKQVDKVHVDVSISGDNKTKNKLKAIEAMAEQTRRKLEALSKINASPTVKLNDQISSKLNEVQEKIDKLKNSSANVNANVKAKDEASGTLDKIQEKIDGLIKAGGQKVLSFATSGVESSIKNYSEYEKTMSKIKATTKTTDSEMKDLDATAKKLGSSSGWSAINIAEAEKALGESGLSAKETISALPGVLNLATAGEMDLSKAAEMAGSTLTAFNLNGSDSAHVADMLTASANETNSDLNELGETMKVLAPTSSSLGISFEDTAVAAALLSGQNIKGAEAAKLLSRTIGKLSSPTKEASQLMKEHGISAYDAEGKMKPLSGIVENLNSSLKDLTNQQRFNILSTVFGTDNVNGVIALLNEGGDSFEELSKKVRNANGETQKMADTKMDNLSGQWNRLKAVATTMSVTLGERLAPYAKQFVDWFIEKVPVITDKIVGFVDYISNNIGAIKELGGALLSLEAGIKIFSGIEKVKSAFNGVKSLINIFKGAGVAAETAEVAGGLEEAGAAGEVLAASLGPVGIAIGTIAGGLLLVSANNDLMNKGLATTTDKLGPLEKIMNFLNGDIYKSKKEMVDLGLIYDDFGEGISDNFKKAASDASKSLLKLEMNINRLTTDDKFDAKENNQLKNWVNDMAYEGINAIKAKQSEVKSELSKTFSLDGVTSAAEQGTLDYMDKFFGDGVNKELEIRDEIYKIGDNAIKDHGKLLDDDIQQLKDKAAQLQEIKLEYANAENAGELAYSKSKFASKAERVTGIDGAAELLKERGKEHQDSIDETKAKYDKTIATTQYHLDNDKNLTDADKTNLQNAINENKTARDEALKQAEAAWKSDLKTLYAAYPKAEGMFNEKTGAQLSGNDKSAQEGIDYLKGHFENLNQITHEGWYEIKNTSSNKMEDIYATVDKDTGEINGAWSRSVKWAGGYTDELKKKAKELGEANEMEMIKIQGSFSSLAASSLNANNQIIDFNGNVIGQLQGVQGAAGEAVTGIININNTPIQITSNASGQIVSMQEYKGSIDDLPPNADVHINSNADETTSSLSQTTDAANNIPNNEDIQINSNINTVEGDLSKLYNDLLKLTENPWSTIINVGKRIFESGGDDAKKGVGEQASGTNFSPEGFSTVDERGWELSDRKSVPILGGYNGNPLTYMSRGTKILNHMQSVQNMKAEVARQISQKMPNKSNTMQYQVIKSNQQIQVAGAGGISIGDIQVNVDGNQDSNTMIKEVVQVVGYKLKEALTNIKK</sequence>
<feature type="coiled-coil region" evidence="2">
    <location>
        <begin position="703"/>
        <end position="733"/>
    </location>
</feature>
<keyword evidence="1" id="KW-1188">Viral release from host cell</keyword>
<reference evidence="5 6" key="1">
    <citation type="journal article" date="2013" name="Genome Announc.">
        <title>Complete Genome Sequence of the Solvent Producer Clostridium saccharobutylicum NCP262 (DSM 13864).</title>
        <authorList>
            <person name="Poehlein A."/>
            <person name="Hartwich K."/>
            <person name="Krabben P."/>
            <person name="Ehrenreich A."/>
            <person name="Liebl W."/>
            <person name="Durre P."/>
            <person name="Gottschalk G."/>
            <person name="Daniel R."/>
        </authorList>
    </citation>
    <scope>NUCLEOTIDE SEQUENCE [LARGE SCALE GENOMIC DNA]</scope>
    <source>
        <strain evidence="5">DSM 13864</strain>
    </source>
</reference>
<dbReference type="Pfam" id="PF10145">
    <property type="entry name" value="PhageMin_Tail"/>
    <property type="match status" value="1"/>
</dbReference>
<evidence type="ECO:0000259" key="4">
    <source>
        <dbReference type="Pfam" id="PF10145"/>
    </source>
</evidence>
<dbReference type="Proteomes" id="UP000017118">
    <property type="component" value="Chromosome"/>
</dbReference>
<proteinExistence type="predicted"/>
<dbReference type="GeneID" id="55475872"/>
<evidence type="ECO:0000313" key="6">
    <source>
        <dbReference type="Proteomes" id="UP000017118"/>
    </source>
</evidence>
<evidence type="ECO:0000313" key="5">
    <source>
        <dbReference type="EMBL" id="AGX44507.1"/>
    </source>
</evidence>
<dbReference type="InterPro" id="IPR010090">
    <property type="entry name" value="Phage_tape_meas"/>
</dbReference>
<protein>
    <submittedName>
        <fullName evidence="5">Tape measure protein TMP</fullName>
    </submittedName>
</protein>
<organism evidence="5 6">
    <name type="scientific">Clostridium saccharobutylicum DSM 13864</name>
    <dbReference type="NCBI Taxonomy" id="1345695"/>
    <lineage>
        <taxon>Bacteria</taxon>
        <taxon>Bacillati</taxon>
        <taxon>Bacillota</taxon>
        <taxon>Clostridia</taxon>
        <taxon>Eubacteriales</taxon>
        <taxon>Clostridiaceae</taxon>
        <taxon>Clostridium</taxon>
    </lineage>
</organism>
<feature type="coiled-coil region" evidence="2">
    <location>
        <begin position="25"/>
        <end position="105"/>
    </location>
</feature>
<evidence type="ECO:0000256" key="1">
    <source>
        <dbReference type="ARBA" id="ARBA00022612"/>
    </source>
</evidence>
<feature type="domain" description="Phage tail tape measure protein" evidence="4">
    <location>
        <begin position="151"/>
        <end position="349"/>
    </location>
</feature>
<dbReference type="KEGG" id="csb:CLSA_c35460"/>
<dbReference type="PATRIC" id="fig|1345695.10.peg.3011"/>
<name>U5MYG3_CLOSA</name>
<dbReference type="HOGENOM" id="CLU_259575_0_0_9"/>
<dbReference type="eggNOG" id="COG5283">
    <property type="taxonomic scope" value="Bacteria"/>
</dbReference>
<evidence type="ECO:0000256" key="2">
    <source>
        <dbReference type="SAM" id="Coils"/>
    </source>
</evidence>
<dbReference type="EMBL" id="CP006721">
    <property type="protein sequence ID" value="AGX44507.1"/>
    <property type="molecule type" value="Genomic_DNA"/>
</dbReference>
<gene>
    <name evidence="5" type="primary">tMP</name>
    <name evidence="5" type="ORF">CLSA_c35460</name>
</gene>
<dbReference type="OrthoDB" id="9780715at2"/>
<dbReference type="NCBIfam" id="TIGR01760">
    <property type="entry name" value="tape_meas_TP901"/>
    <property type="match status" value="1"/>
</dbReference>
<keyword evidence="6" id="KW-1185">Reference proteome</keyword>
<dbReference type="AlphaFoldDB" id="U5MYG3"/>